<evidence type="ECO:0000313" key="2">
    <source>
        <dbReference type="EMBL" id="KOB67912.1"/>
    </source>
</evidence>
<dbReference type="AlphaFoldDB" id="A0A0L7KXD1"/>
<dbReference type="PANTHER" id="PTHR19878">
    <property type="entry name" value="AUTOPHAGY PROTEIN 16-LIKE"/>
    <property type="match status" value="1"/>
</dbReference>
<organism evidence="2 3">
    <name type="scientific">Operophtera brumata</name>
    <name type="common">Winter moth</name>
    <name type="synonym">Phalaena brumata</name>
    <dbReference type="NCBI Taxonomy" id="104452"/>
    <lineage>
        <taxon>Eukaryota</taxon>
        <taxon>Metazoa</taxon>
        <taxon>Ecdysozoa</taxon>
        <taxon>Arthropoda</taxon>
        <taxon>Hexapoda</taxon>
        <taxon>Insecta</taxon>
        <taxon>Pterygota</taxon>
        <taxon>Neoptera</taxon>
        <taxon>Endopterygota</taxon>
        <taxon>Lepidoptera</taxon>
        <taxon>Glossata</taxon>
        <taxon>Ditrysia</taxon>
        <taxon>Geometroidea</taxon>
        <taxon>Geometridae</taxon>
        <taxon>Larentiinae</taxon>
        <taxon>Operophtera</taxon>
    </lineage>
</organism>
<dbReference type="InterPro" id="IPR045160">
    <property type="entry name" value="ATG16"/>
</dbReference>
<name>A0A0L7KXD1_OPEBR</name>
<dbReference type="GO" id="GO:0000045">
    <property type="term" value="P:autophagosome assembly"/>
    <property type="evidence" value="ECO:0007669"/>
    <property type="project" value="InterPro"/>
</dbReference>
<accession>A0A0L7KXD1</accession>
<comment type="caution">
    <text evidence="2">The sequence shown here is derived from an EMBL/GenBank/DDBJ whole genome shotgun (WGS) entry which is preliminary data.</text>
</comment>
<dbReference type="EMBL" id="JTDY01004647">
    <property type="protein sequence ID" value="KOB67912.1"/>
    <property type="molecule type" value="Genomic_DNA"/>
</dbReference>
<keyword evidence="3" id="KW-1185">Reference proteome</keyword>
<protein>
    <submittedName>
        <fullName evidence="2">Autophagy-related protein</fullName>
    </submittedName>
</protein>
<dbReference type="Pfam" id="PF08614">
    <property type="entry name" value="ATG16"/>
    <property type="match status" value="1"/>
</dbReference>
<proteinExistence type="predicted"/>
<evidence type="ECO:0000313" key="3">
    <source>
        <dbReference type="Proteomes" id="UP000037510"/>
    </source>
</evidence>
<dbReference type="GO" id="GO:0043495">
    <property type="term" value="F:protein-membrane adaptor activity"/>
    <property type="evidence" value="ECO:0007669"/>
    <property type="project" value="TreeGrafter"/>
</dbReference>
<dbReference type="PANTHER" id="PTHR19878:SF8">
    <property type="entry name" value="AUTOPHAGY-RELATED 16, ISOFORM F"/>
    <property type="match status" value="1"/>
</dbReference>
<dbReference type="Proteomes" id="UP000037510">
    <property type="component" value="Unassembled WGS sequence"/>
</dbReference>
<reference evidence="2 3" key="1">
    <citation type="journal article" date="2015" name="Genome Biol. Evol.">
        <title>The genome of winter moth (Operophtera brumata) provides a genomic perspective on sexual dimorphism and phenology.</title>
        <authorList>
            <person name="Derks M.F."/>
            <person name="Smit S."/>
            <person name="Salis L."/>
            <person name="Schijlen E."/>
            <person name="Bossers A."/>
            <person name="Mateman C."/>
            <person name="Pijl A.S."/>
            <person name="de Ridder D."/>
            <person name="Groenen M.A."/>
            <person name="Visser M.E."/>
            <person name="Megens H.J."/>
        </authorList>
    </citation>
    <scope>NUCLEOTIDE SEQUENCE [LARGE SCALE GENOMIC DNA]</scope>
    <source>
        <strain evidence="2">WM2013NL</strain>
        <tissue evidence="2">Head and thorax</tissue>
    </source>
</reference>
<evidence type="ECO:0000259" key="1">
    <source>
        <dbReference type="Pfam" id="PF08614"/>
    </source>
</evidence>
<dbReference type="GO" id="GO:0034274">
    <property type="term" value="C:Atg12-Atg5-Atg16 complex"/>
    <property type="evidence" value="ECO:0007669"/>
    <property type="project" value="TreeGrafter"/>
</dbReference>
<dbReference type="GO" id="GO:0000421">
    <property type="term" value="C:autophagosome membrane"/>
    <property type="evidence" value="ECO:0007669"/>
    <property type="project" value="TreeGrafter"/>
</dbReference>
<dbReference type="InterPro" id="IPR013923">
    <property type="entry name" value="Autophagy-rel_prot_16_dom"/>
</dbReference>
<gene>
    <name evidence="2" type="ORF">OBRU01_19094</name>
</gene>
<sequence>MEGGEWRTSIISQLQNRNRYETAAFQDIISFQSRLFDNVNTLKNENLQLQLVNERIRYTGAESVISGGSSSNERVQALEQKLLMQQEELTSLHRRRGENTQQILSLNERVHDLEKQLQAKDIVR</sequence>
<dbReference type="GO" id="GO:0034045">
    <property type="term" value="C:phagophore assembly site membrane"/>
    <property type="evidence" value="ECO:0007669"/>
    <property type="project" value="TreeGrafter"/>
</dbReference>
<feature type="domain" description="Autophagy-related protein 16" evidence="1">
    <location>
        <begin position="10"/>
        <end position="120"/>
    </location>
</feature>
<dbReference type="STRING" id="104452.A0A0L7KXD1"/>